<proteinExistence type="predicted"/>
<dbReference type="STRING" id="468056.SAMN05443549_101639"/>
<gene>
    <name evidence="1" type="ORF">SAMN05443549_101639</name>
</gene>
<evidence type="ECO:0000313" key="2">
    <source>
        <dbReference type="Proteomes" id="UP000184516"/>
    </source>
</evidence>
<protein>
    <submittedName>
        <fullName evidence="1">Uncharacterized protein</fullName>
    </submittedName>
</protein>
<organism evidence="1 2">
    <name type="scientific">Flavobacterium fluvii</name>
    <dbReference type="NCBI Taxonomy" id="468056"/>
    <lineage>
        <taxon>Bacteria</taxon>
        <taxon>Pseudomonadati</taxon>
        <taxon>Bacteroidota</taxon>
        <taxon>Flavobacteriia</taxon>
        <taxon>Flavobacteriales</taxon>
        <taxon>Flavobacteriaceae</taxon>
        <taxon>Flavobacterium</taxon>
    </lineage>
</organism>
<dbReference type="AlphaFoldDB" id="A0A1M5F6H6"/>
<sequence length="46" mass="5526">MKIPNLLLLIFEVFFLNLFSEQEIGHRFLKTVTSHDYWKPDFTPVT</sequence>
<keyword evidence="2" id="KW-1185">Reference proteome</keyword>
<name>A0A1M5F6H6_9FLAO</name>
<reference evidence="2" key="1">
    <citation type="submission" date="2016-11" db="EMBL/GenBank/DDBJ databases">
        <authorList>
            <person name="Varghese N."/>
            <person name="Submissions S."/>
        </authorList>
    </citation>
    <scope>NUCLEOTIDE SEQUENCE [LARGE SCALE GENOMIC DNA]</scope>
    <source>
        <strain evidence="2">DSM 19978</strain>
    </source>
</reference>
<accession>A0A1M5F6H6</accession>
<dbReference type="EMBL" id="FQWB01000001">
    <property type="protein sequence ID" value="SHF86988.1"/>
    <property type="molecule type" value="Genomic_DNA"/>
</dbReference>
<evidence type="ECO:0000313" key="1">
    <source>
        <dbReference type="EMBL" id="SHF86988.1"/>
    </source>
</evidence>
<dbReference type="Proteomes" id="UP000184516">
    <property type="component" value="Unassembled WGS sequence"/>
</dbReference>